<reference evidence="1 2" key="1">
    <citation type="submission" date="2021-07" db="EMBL/GenBank/DDBJ databases">
        <title>Whole Genome Sequence of Nocardia Iowensis.</title>
        <authorList>
            <person name="Lamm A."/>
            <person name="Collins-Fairclough A.M."/>
            <person name="Bunk B."/>
            <person name="Sproer C."/>
        </authorList>
    </citation>
    <scope>NUCLEOTIDE SEQUENCE [LARGE SCALE GENOMIC DNA]</scope>
    <source>
        <strain evidence="1 2">NRRL 5646</strain>
    </source>
</reference>
<dbReference type="EMBL" id="CP078145">
    <property type="protein sequence ID" value="QXN88504.1"/>
    <property type="molecule type" value="Genomic_DNA"/>
</dbReference>
<sequence>MTRQTLVVVYAVGEAGATGELLGAATLLEPEFALVHPPLDRALADRPRALRVGVSAAERDIAEVIDVAQVRVVPKAPDLVLLEFAVASSAPVRGVPIVMRDDPLGLEPFPEPTNAEIVAAVRAVLAEVPPPPDIQLAEAIAEAGLPPGLGGIPVDDPIRFIRRLFGGG</sequence>
<organism evidence="1 2">
    <name type="scientific">Nocardia iowensis</name>
    <dbReference type="NCBI Taxonomy" id="204891"/>
    <lineage>
        <taxon>Bacteria</taxon>
        <taxon>Bacillati</taxon>
        <taxon>Actinomycetota</taxon>
        <taxon>Actinomycetes</taxon>
        <taxon>Mycobacteriales</taxon>
        <taxon>Nocardiaceae</taxon>
        <taxon>Nocardia</taxon>
    </lineage>
</organism>
<protein>
    <submittedName>
        <fullName evidence="1">Uncharacterized protein</fullName>
    </submittedName>
</protein>
<evidence type="ECO:0000313" key="1">
    <source>
        <dbReference type="EMBL" id="QXN88504.1"/>
    </source>
</evidence>
<gene>
    <name evidence="1" type="ORF">KV110_23195</name>
</gene>
<dbReference type="Proteomes" id="UP000694257">
    <property type="component" value="Chromosome"/>
</dbReference>
<accession>A0ABX8RHS5</accession>
<evidence type="ECO:0000313" key="2">
    <source>
        <dbReference type="Proteomes" id="UP000694257"/>
    </source>
</evidence>
<keyword evidence="2" id="KW-1185">Reference proteome</keyword>
<dbReference type="RefSeq" id="WP_218469387.1">
    <property type="nucleotide sequence ID" value="NZ_BAABJN010000008.1"/>
</dbReference>
<name>A0ABX8RHS5_NOCIO</name>
<proteinExistence type="predicted"/>